<comment type="caution">
    <text evidence="5">The sequence shown here is derived from an EMBL/GenBank/DDBJ whole genome shotgun (WGS) entry which is preliminary data.</text>
</comment>
<dbReference type="PANTHER" id="PTHR43792">
    <property type="entry name" value="GNAT FAMILY, PUTATIVE (AFU_ORTHOLOGUE AFUA_3G00765)-RELATED-RELATED"/>
    <property type="match status" value="1"/>
</dbReference>
<dbReference type="GO" id="GO:0005737">
    <property type="term" value="C:cytoplasm"/>
    <property type="evidence" value="ECO:0007669"/>
    <property type="project" value="TreeGrafter"/>
</dbReference>
<dbReference type="EMBL" id="VIRS01000047">
    <property type="protein sequence ID" value="TQS40115.1"/>
    <property type="molecule type" value="Genomic_DNA"/>
</dbReference>
<dbReference type="RefSeq" id="WP_142709471.1">
    <property type="nucleotide sequence ID" value="NZ_VIRS01000047.1"/>
</dbReference>
<reference evidence="5 6" key="1">
    <citation type="submission" date="2019-07" db="EMBL/GenBank/DDBJ databases">
        <title>Cryptosporangium phraense sp. nov., isolated from plant litter.</title>
        <authorList>
            <person name="Suriyachadkun C."/>
        </authorList>
    </citation>
    <scope>NUCLEOTIDE SEQUENCE [LARGE SCALE GENOMIC DNA]</scope>
    <source>
        <strain evidence="5 6">A-T 5661</strain>
    </source>
</reference>
<evidence type="ECO:0000313" key="5">
    <source>
        <dbReference type="EMBL" id="TQS40115.1"/>
    </source>
</evidence>
<proteinExistence type="inferred from homology"/>
<keyword evidence="6" id="KW-1185">Reference proteome</keyword>
<comment type="similarity">
    <text evidence="3">Belongs to the acetyltransferase family. RimJ subfamily.</text>
</comment>
<dbReference type="AlphaFoldDB" id="A0A545AHE9"/>
<accession>A0A545AHE9</accession>
<keyword evidence="1 5" id="KW-0808">Transferase</keyword>
<keyword evidence="2" id="KW-0012">Acyltransferase</keyword>
<dbReference type="InParanoid" id="A0A545AHE9"/>
<protein>
    <submittedName>
        <fullName evidence="5">GNAT family N-acetyltransferase</fullName>
    </submittedName>
</protein>
<dbReference type="PROSITE" id="PS51186">
    <property type="entry name" value="GNAT"/>
    <property type="match status" value="1"/>
</dbReference>
<dbReference type="Gene3D" id="3.40.630.30">
    <property type="match status" value="1"/>
</dbReference>
<dbReference type="InterPro" id="IPR016181">
    <property type="entry name" value="Acyl_CoA_acyltransferase"/>
</dbReference>
<evidence type="ECO:0000313" key="6">
    <source>
        <dbReference type="Proteomes" id="UP000317982"/>
    </source>
</evidence>
<name>A0A545AHE9_9ACTN</name>
<evidence type="ECO:0000256" key="3">
    <source>
        <dbReference type="ARBA" id="ARBA00038502"/>
    </source>
</evidence>
<dbReference type="Pfam" id="PF13302">
    <property type="entry name" value="Acetyltransf_3"/>
    <property type="match status" value="1"/>
</dbReference>
<sequence>MNVTIEPWTTADLELLRQINTPEMKAHLGGPESDAQVLVRHRRYLAFPTDGTGCMYSIRLGATPVGSVGYHARTWRGEPIHEIGWNVLPPYQGRGIAAEAARAAAAAVGRGGWLHAFPRVGNRASNAVCRRVGFELVGECDFEFPPGRVMRSNDWRLQLTQKTLPSGSFSTTQ</sequence>
<gene>
    <name evidence="5" type="ORF">FL583_36460</name>
</gene>
<dbReference type="InterPro" id="IPR051531">
    <property type="entry name" value="N-acetyltransferase"/>
</dbReference>
<organism evidence="5 6">
    <name type="scientific">Cryptosporangium phraense</name>
    <dbReference type="NCBI Taxonomy" id="2593070"/>
    <lineage>
        <taxon>Bacteria</taxon>
        <taxon>Bacillati</taxon>
        <taxon>Actinomycetota</taxon>
        <taxon>Actinomycetes</taxon>
        <taxon>Cryptosporangiales</taxon>
        <taxon>Cryptosporangiaceae</taxon>
        <taxon>Cryptosporangium</taxon>
    </lineage>
</organism>
<dbReference type="PANTHER" id="PTHR43792:SF8">
    <property type="entry name" value="[RIBOSOMAL PROTEIN US5]-ALANINE N-ACETYLTRANSFERASE"/>
    <property type="match status" value="1"/>
</dbReference>
<dbReference type="SUPFAM" id="SSF55729">
    <property type="entry name" value="Acyl-CoA N-acyltransferases (Nat)"/>
    <property type="match status" value="1"/>
</dbReference>
<feature type="domain" description="N-acetyltransferase" evidence="4">
    <location>
        <begin position="3"/>
        <end position="162"/>
    </location>
</feature>
<evidence type="ECO:0000259" key="4">
    <source>
        <dbReference type="PROSITE" id="PS51186"/>
    </source>
</evidence>
<evidence type="ECO:0000256" key="2">
    <source>
        <dbReference type="ARBA" id="ARBA00023315"/>
    </source>
</evidence>
<dbReference type="OrthoDB" id="2631610at2"/>
<dbReference type="GO" id="GO:0008999">
    <property type="term" value="F:protein-N-terminal-alanine acetyltransferase activity"/>
    <property type="evidence" value="ECO:0007669"/>
    <property type="project" value="TreeGrafter"/>
</dbReference>
<dbReference type="InterPro" id="IPR000182">
    <property type="entry name" value="GNAT_dom"/>
</dbReference>
<dbReference type="Proteomes" id="UP000317982">
    <property type="component" value="Unassembled WGS sequence"/>
</dbReference>
<evidence type="ECO:0000256" key="1">
    <source>
        <dbReference type="ARBA" id="ARBA00022679"/>
    </source>
</evidence>